<evidence type="ECO:0000259" key="11">
    <source>
        <dbReference type="Pfam" id="PF08244"/>
    </source>
</evidence>
<dbReference type="GO" id="GO:0004564">
    <property type="term" value="F:beta-fructofuranosidase activity"/>
    <property type="evidence" value="ECO:0007669"/>
    <property type="project" value="UniProtKB-EC"/>
</dbReference>
<dbReference type="Proteomes" id="UP000216411">
    <property type="component" value="Unassembled WGS sequence"/>
</dbReference>
<comment type="similarity">
    <text evidence="2 8">Belongs to the glycosyl hydrolase 32 family.</text>
</comment>
<dbReference type="Gene3D" id="2.115.10.20">
    <property type="entry name" value="Glycosyl hydrolase domain, family 43"/>
    <property type="match status" value="1"/>
</dbReference>
<dbReference type="Gene3D" id="2.60.120.560">
    <property type="entry name" value="Exo-inulinase, domain 1"/>
    <property type="match status" value="1"/>
</dbReference>
<keyword evidence="6 8" id="KW-0326">Glycosidase</keyword>
<dbReference type="NCBIfam" id="TIGR01322">
    <property type="entry name" value="scrB_fam"/>
    <property type="match status" value="1"/>
</dbReference>
<evidence type="ECO:0000256" key="5">
    <source>
        <dbReference type="ARBA" id="ARBA00022801"/>
    </source>
</evidence>
<dbReference type="InterPro" id="IPR023296">
    <property type="entry name" value="Glyco_hydro_beta-prop_sf"/>
</dbReference>
<evidence type="ECO:0000256" key="1">
    <source>
        <dbReference type="ARBA" id="ARBA00004914"/>
    </source>
</evidence>
<dbReference type="InterPro" id="IPR013320">
    <property type="entry name" value="ConA-like_dom_sf"/>
</dbReference>
<evidence type="ECO:0000256" key="2">
    <source>
        <dbReference type="ARBA" id="ARBA00009902"/>
    </source>
</evidence>
<keyword evidence="14" id="KW-1185">Reference proteome</keyword>
<dbReference type="SMART" id="SM00640">
    <property type="entry name" value="Glyco_32"/>
    <property type="match status" value="1"/>
</dbReference>
<dbReference type="InterPro" id="IPR013189">
    <property type="entry name" value="Glyco_hydro_32_C"/>
</dbReference>
<evidence type="ECO:0000256" key="9">
    <source>
        <dbReference type="RuleBase" id="RU365015"/>
    </source>
</evidence>
<dbReference type="PANTHER" id="PTHR43101:SF1">
    <property type="entry name" value="BETA-FRUCTOSIDASE"/>
    <property type="match status" value="1"/>
</dbReference>
<dbReference type="GO" id="GO:0005985">
    <property type="term" value="P:sucrose metabolic process"/>
    <property type="evidence" value="ECO:0007669"/>
    <property type="project" value="UniProtKB-UniPathway"/>
</dbReference>
<evidence type="ECO:0000313" key="12">
    <source>
        <dbReference type="EMBL" id="PXV90288.1"/>
    </source>
</evidence>
<dbReference type="PANTHER" id="PTHR43101">
    <property type="entry name" value="BETA-FRUCTOSIDASE"/>
    <property type="match status" value="1"/>
</dbReference>
<evidence type="ECO:0000256" key="7">
    <source>
        <dbReference type="ARBA" id="ARBA00033367"/>
    </source>
</evidence>
<protein>
    <recommendedName>
        <fullName evidence="4 8">Sucrose-6-phosphate hydrolase</fullName>
        <ecNumber evidence="3 8">3.2.1.26</ecNumber>
    </recommendedName>
    <alternativeName>
        <fullName evidence="7 9">Invertase</fullName>
    </alternativeName>
</protein>
<dbReference type="InterPro" id="IPR006232">
    <property type="entry name" value="Suc6P_hydrolase"/>
</dbReference>
<comment type="caution">
    <text evidence="13">The sequence shown here is derived from an EMBL/GenBank/DDBJ whole genome shotgun (WGS) entry which is preliminary data.</text>
</comment>
<keyword evidence="5 8" id="KW-0378">Hydrolase</keyword>
<comment type="pathway">
    <text evidence="1 9">Glycan biosynthesis; sucrose metabolism.</text>
</comment>
<evidence type="ECO:0000259" key="10">
    <source>
        <dbReference type="Pfam" id="PF00251"/>
    </source>
</evidence>
<dbReference type="Pfam" id="PF00251">
    <property type="entry name" value="Glyco_hydro_32N"/>
    <property type="match status" value="1"/>
</dbReference>
<evidence type="ECO:0000313" key="15">
    <source>
        <dbReference type="Proteomes" id="UP000247523"/>
    </source>
</evidence>
<name>A0A255IB33_9FIRM</name>
<evidence type="ECO:0000313" key="14">
    <source>
        <dbReference type="Proteomes" id="UP000216411"/>
    </source>
</evidence>
<dbReference type="CDD" id="cd08996">
    <property type="entry name" value="GH32_FFase"/>
    <property type="match status" value="1"/>
</dbReference>
<comment type="subcellular location">
    <subcellularLocation>
        <location evidence="9">Cytoplasm</location>
    </subcellularLocation>
</comment>
<dbReference type="UniPathway" id="UPA00238"/>
<dbReference type="InterPro" id="IPR051214">
    <property type="entry name" value="GH32_Enzymes"/>
</dbReference>
<dbReference type="InterPro" id="IPR001362">
    <property type="entry name" value="Glyco_hydro_32"/>
</dbReference>
<gene>
    <name evidence="12" type="ORF">C8E03_105198</name>
    <name evidence="13" type="ORF">CG710_011720</name>
</gene>
<dbReference type="AlphaFoldDB" id="A0A255IB33"/>
<feature type="domain" description="Glycosyl hydrolase family 32 N-terminal" evidence="10">
    <location>
        <begin position="31"/>
        <end position="338"/>
    </location>
</feature>
<evidence type="ECO:0000256" key="8">
    <source>
        <dbReference type="RuleBase" id="RU362110"/>
    </source>
</evidence>
<comment type="function">
    <text evidence="9">Enables the bacterium to metabolize sucrose as a sole carbon source.</text>
</comment>
<dbReference type="Pfam" id="PF08244">
    <property type="entry name" value="Glyco_hydro_32C"/>
    <property type="match status" value="1"/>
</dbReference>
<dbReference type="SUPFAM" id="SSF75005">
    <property type="entry name" value="Arabinanase/levansucrase/invertase"/>
    <property type="match status" value="1"/>
</dbReference>
<reference evidence="13" key="3">
    <citation type="submission" date="2018-07" db="EMBL/GenBank/DDBJ databases">
        <authorList>
            <person name="Quirk P.G."/>
            <person name="Krulwich T.A."/>
        </authorList>
    </citation>
    <scope>NUCLEOTIDE SEQUENCE</scope>
    <source>
        <strain evidence="13">CCRI-19302</strain>
    </source>
</reference>
<evidence type="ECO:0000256" key="4">
    <source>
        <dbReference type="ARBA" id="ARBA00019623"/>
    </source>
</evidence>
<reference evidence="12 15" key="2">
    <citation type="submission" date="2018-05" db="EMBL/GenBank/DDBJ databases">
        <title>Genomic Encyclopedia of Type Strains, Phase IV (KMG-IV): sequencing the most valuable type-strain genomes for metagenomic binning, comparative biology and taxonomic classification.</title>
        <authorList>
            <person name="Goeker M."/>
        </authorList>
    </citation>
    <scope>NUCLEOTIDE SEQUENCE [LARGE SCALE GENOMIC DNA]</scope>
    <source>
        <strain evidence="12 15">DSM 28816</strain>
    </source>
</reference>
<proteinExistence type="inferred from homology"/>
<dbReference type="SUPFAM" id="SSF49899">
    <property type="entry name" value="Concanavalin A-like lectins/glucanases"/>
    <property type="match status" value="1"/>
</dbReference>
<evidence type="ECO:0000313" key="13">
    <source>
        <dbReference type="EMBL" id="RDY31041.1"/>
    </source>
</evidence>
<keyword evidence="9" id="KW-0119">Carbohydrate metabolism</keyword>
<organism evidence="13 14">
    <name type="scientific">Lachnotalea glycerini</name>
    <dbReference type="NCBI Taxonomy" id="1763509"/>
    <lineage>
        <taxon>Bacteria</taxon>
        <taxon>Bacillati</taxon>
        <taxon>Bacillota</taxon>
        <taxon>Clostridia</taxon>
        <taxon>Lachnospirales</taxon>
        <taxon>Lachnospiraceae</taxon>
        <taxon>Lachnotalea</taxon>
    </lineage>
</organism>
<keyword evidence="9" id="KW-0963">Cytoplasm</keyword>
<feature type="domain" description="Glycosyl hydrolase family 32 C-terminal" evidence="11">
    <location>
        <begin position="341"/>
        <end position="476"/>
    </location>
</feature>
<reference evidence="13 14" key="1">
    <citation type="journal article" date="2017" name="Genome Announc.">
        <title>Draft Genome Sequence of a Sporulating and Motile Strain of Lachnotalea glycerini Isolated from Water in Quebec City, Canada.</title>
        <authorList>
            <person name="Maheux A.F."/>
            <person name="Boudreau D.K."/>
            <person name="Berube E."/>
            <person name="Boissinot M."/>
            <person name="Raymond F."/>
            <person name="Brodeur S."/>
            <person name="Corbeil J."/>
            <person name="Isabel S."/>
            <person name="Omar R.F."/>
            <person name="Bergeron M.G."/>
        </authorList>
    </citation>
    <scope>NUCLEOTIDE SEQUENCE [LARGE SCALE GENOMIC DNA]</scope>
    <source>
        <strain evidence="13 14">CCRI-19302</strain>
    </source>
</reference>
<dbReference type="RefSeq" id="WP_094377819.1">
    <property type="nucleotide sequence ID" value="NZ_NOKA02000023.1"/>
</dbReference>
<dbReference type="EMBL" id="NOKA02000023">
    <property type="protein sequence ID" value="RDY31041.1"/>
    <property type="molecule type" value="Genomic_DNA"/>
</dbReference>
<accession>A0A255IB33</accession>
<dbReference type="OrthoDB" id="9759709at2"/>
<evidence type="ECO:0000256" key="6">
    <source>
        <dbReference type="ARBA" id="ARBA00023295"/>
    </source>
</evidence>
<sequence length="492" mass="57105">MAISNSILHEVRLFEEKGKTDVNKYLKPSFHITAPIGWINDPNGFSLYKDEYHLFFQYHPFDIQWGPMHWGHMKTKDFITWQHLPIALAPDQSYDKAGCFSGTAIEDGGKHILMYTGTAEEIQPDQSTIIKQMQCIAIGNGLDYCKLDNNPVIDETLLPDGCSMEDFRDPKIWKEEEAFYALIANRSEDGSGQLILYQSLNLKEWKMCSILIKNNNEYGKMWECPDFFKLDDKYVIIVSPQEMQAKEYEIHNGNGSLYFIGDYDKNEYSFKRELTGVLDYGLDYYAPQTVETKDGRRVVIAWMQTWDNNINPNYFSWSGMMTLPREITILDGKIYQKPIKEIENYRHNPKQYSNYELSGQLSLPEISGREIDMEFEVISGNYQSVEIRLAANNEFHTSIIYNNTTNILTFDRKYSGLRKDVVCERQIKIGYENLKLRIIVDKYSAEVFVNDGEKVLSSLIYTTLEAQNIVFLVEGTIMVNINKYDIIVEQDD</sequence>
<evidence type="ECO:0000256" key="3">
    <source>
        <dbReference type="ARBA" id="ARBA00012758"/>
    </source>
</evidence>
<dbReference type="GO" id="GO:0005737">
    <property type="term" value="C:cytoplasm"/>
    <property type="evidence" value="ECO:0007669"/>
    <property type="project" value="UniProtKB-SubCell"/>
</dbReference>
<dbReference type="InterPro" id="IPR013148">
    <property type="entry name" value="Glyco_hydro_32_N"/>
</dbReference>
<comment type="catalytic activity">
    <reaction evidence="8">
        <text>Hydrolysis of terminal non-reducing beta-D-fructofuranoside residues in beta-D-fructofuranosides.</text>
        <dbReference type="EC" id="3.2.1.26"/>
    </reaction>
</comment>
<dbReference type="EC" id="3.2.1.26" evidence="3 8"/>
<dbReference type="Proteomes" id="UP000247523">
    <property type="component" value="Unassembled WGS sequence"/>
</dbReference>
<dbReference type="EMBL" id="QICS01000005">
    <property type="protein sequence ID" value="PXV90288.1"/>
    <property type="molecule type" value="Genomic_DNA"/>
</dbReference>